<dbReference type="GeneID" id="4463270"/>
<dbReference type="STRING" id="349307.Mthe_0752"/>
<name>A0B768_METTP</name>
<dbReference type="RefSeq" id="WP_011695938.1">
    <property type="nucleotide sequence ID" value="NC_008553.1"/>
</dbReference>
<dbReference type="PANTHER" id="PTHR33171">
    <property type="entry name" value="LAR_N DOMAIN-CONTAINING PROTEIN"/>
    <property type="match status" value="1"/>
</dbReference>
<dbReference type="InterPro" id="IPR018657">
    <property type="entry name" value="LarA-like_N"/>
</dbReference>
<reference evidence="3 4" key="1">
    <citation type="submission" date="2006-10" db="EMBL/GenBank/DDBJ databases">
        <title>Complete sequence of Methanosaeta thermophila PT.</title>
        <authorList>
            <consortium name="US DOE Joint Genome Institute"/>
            <person name="Copeland A."/>
            <person name="Lucas S."/>
            <person name="Lapidus A."/>
            <person name="Barry K."/>
            <person name="Detter J.C."/>
            <person name="Glavina del Rio T."/>
            <person name="Hammon N."/>
            <person name="Israni S."/>
            <person name="Pitluck S."/>
            <person name="Chain P."/>
            <person name="Malfatti S."/>
            <person name="Shin M."/>
            <person name="Vergez L."/>
            <person name="Schmutz J."/>
            <person name="Larimer F."/>
            <person name="Land M."/>
            <person name="Hauser L."/>
            <person name="Kyrpides N."/>
            <person name="Kim E."/>
            <person name="Smith K.S."/>
            <person name="Ingram-Smith C."/>
            <person name="Richardson P."/>
        </authorList>
    </citation>
    <scope>NUCLEOTIDE SEQUENCE [LARGE SCALE GENOMIC DNA]</scope>
    <source>
        <strain evidence="4">DSM 6194 / JCM 14653 / NBRC 101360 / PT</strain>
    </source>
</reference>
<dbReference type="PANTHER" id="PTHR33171:SF17">
    <property type="entry name" value="LARA-LIKE N-TERMINAL DOMAIN-CONTAINING PROTEIN"/>
    <property type="match status" value="1"/>
</dbReference>
<dbReference type="Pfam" id="PF09861">
    <property type="entry name" value="Lar_N"/>
    <property type="match status" value="1"/>
</dbReference>
<dbReference type="InterPro" id="IPR048520">
    <property type="entry name" value="LarA_C"/>
</dbReference>
<feature type="domain" description="Lactate racemase C-terminal" evidence="2">
    <location>
        <begin position="253"/>
        <end position="392"/>
    </location>
</feature>
<dbReference type="KEGG" id="mtp:Mthe_0752"/>
<dbReference type="InterPro" id="IPR043166">
    <property type="entry name" value="LarA-like_C"/>
</dbReference>
<evidence type="ECO:0000313" key="4">
    <source>
        <dbReference type="Proteomes" id="UP000000674"/>
    </source>
</evidence>
<organism evidence="3 4">
    <name type="scientific">Methanothrix thermoacetophila (strain DSM 6194 / JCM 14653 / NBRC 101360 / PT)</name>
    <name type="common">Methanosaeta thermophila</name>
    <dbReference type="NCBI Taxonomy" id="349307"/>
    <lineage>
        <taxon>Archaea</taxon>
        <taxon>Methanobacteriati</taxon>
        <taxon>Methanobacteriota</taxon>
        <taxon>Stenosarchaea group</taxon>
        <taxon>Methanomicrobia</taxon>
        <taxon>Methanotrichales</taxon>
        <taxon>Methanotrichaceae</taxon>
        <taxon>Methanothrix</taxon>
    </lineage>
</organism>
<dbReference type="InterPro" id="IPR047926">
    <property type="entry name" value="Ni_dep_LarA"/>
</dbReference>
<dbReference type="Proteomes" id="UP000000674">
    <property type="component" value="Chromosome"/>
</dbReference>
<evidence type="ECO:0000259" key="2">
    <source>
        <dbReference type="Pfam" id="PF21113"/>
    </source>
</evidence>
<accession>A0B768</accession>
<dbReference type="AlphaFoldDB" id="A0B768"/>
<dbReference type="Gene3D" id="3.40.50.11440">
    <property type="match status" value="1"/>
</dbReference>
<evidence type="ECO:0000313" key="3">
    <source>
        <dbReference type="EMBL" id="ABK14542.1"/>
    </source>
</evidence>
<gene>
    <name evidence="3" type="ordered locus">Mthe_0752</name>
</gene>
<dbReference type="NCBIfam" id="NF033504">
    <property type="entry name" value="Ni_dep_LarA"/>
    <property type="match status" value="1"/>
</dbReference>
<dbReference type="EMBL" id="CP000477">
    <property type="protein sequence ID" value="ABK14542.1"/>
    <property type="molecule type" value="Genomic_DNA"/>
</dbReference>
<proteinExistence type="predicted"/>
<dbReference type="InterPro" id="IPR048068">
    <property type="entry name" value="LarA-like"/>
</dbReference>
<sequence length="400" mass="43798">MLLGYGNSSVRIKLQDGWEVLRPNELPPAHDGEIERALDSPIGAGLEDLSGRSAAVIVSDITRPSPSHRILPPLVRRLKGVGVKDLRVVFALGTHRRMTEDEVRHLLRGCVRLPHFQHDASRCVHLGETSKGTPVEIFDLVESSDLIIGTGNIEYHYYAGYSGGAKALLPGVSSERSIHHNHMMMREPRARSGFLDSPVRQDMEEAAGIAGLDLILNVVLNSRKEIVSAVAGDYIKAHRAGASVVDRMYLREVKPAEIVITCAGGRPKDINLYQAVKALENAKGAAAPGGTIILLAECAEGLGNRVFERWARECSTPEECVERFAREYEFGGHKAAYIAELALRNNLVLVSSIPRDVAEMCFFTPVRTIEEALELAWSAHGRDARTVLIPHGDLTLTRTG</sequence>
<protein>
    <submittedName>
        <fullName evidence="3">Uncharacterized protein</fullName>
    </submittedName>
</protein>
<dbReference type="GO" id="GO:0050043">
    <property type="term" value="F:lactate racemase activity"/>
    <property type="evidence" value="ECO:0007669"/>
    <property type="project" value="InterPro"/>
</dbReference>
<dbReference type="Pfam" id="PF21113">
    <property type="entry name" value="LarA_C"/>
    <property type="match status" value="1"/>
</dbReference>
<keyword evidence="4" id="KW-1185">Reference proteome</keyword>
<dbReference type="OrthoDB" id="202618at2157"/>
<feature type="domain" description="LarA-like N-terminal" evidence="1">
    <location>
        <begin position="5"/>
        <end position="193"/>
    </location>
</feature>
<dbReference type="Gene3D" id="3.90.226.30">
    <property type="match status" value="1"/>
</dbReference>
<dbReference type="HOGENOM" id="CLU_050189_0_0_2"/>
<evidence type="ECO:0000259" key="1">
    <source>
        <dbReference type="Pfam" id="PF09861"/>
    </source>
</evidence>